<accession>A0A9Q0KMG8</accession>
<protein>
    <submittedName>
        <fullName evidence="2">Uncharacterized protein</fullName>
    </submittedName>
</protein>
<reference evidence="2" key="1">
    <citation type="journal article" date="2023" name="Plant J.">
        <title>The genome of the king protea, Protea cynaroides.</title>
        <authorList>
            <person name="Chang J."/>
            <person name="Duong T.A."/>
            <person name="Schoeman C."/>
            <person name="Ma X."/>
            <person name="Roodt D."/>
            <person name="Barker N."/>
            <person name="Li Z."/>
            <person name="Van de Peer Y."/>
            <person name="Mizrachi E."/>
        </authorList>
    </citation>
    <scope>NUCLEOTIDE SEQUENCE</scope>
    <source>
        <tissue evidence="2">Young leaves</tissue>
    </source>
</reference>
<dbReference type="Proteomes" id="UP001141806">
    <property type="component" value="Unassembled WGS sequence"/>
</dbReference>
<dbReference type="AlphaFoldDB" id="A0A9Q0KMG8"/>
<proteinExistence type="predicted"/>
<feature type="region of interest" description="Disordered" evidence="1">
    <location>
        <begin position="1"/>
        <end position="22"/>
    </location>
</feature>
<evidence type="ECO:0000313" key="2">
    <source>
        <dbReference type="EMBL" id="KAJ4972931.1"/>
    </source>
</evidence>
<feature type="compositionally biased region" description="Low complexity" evidence="1">
    <location>
        <begin position="12"/>
        <end position="22"/>
    </location>
</feature>
<keyword evidence="3" id="KW-1185">Reference proteome</keyword>
<comment type="caution">
    <text evidence="2">The sequence shown here is derived from an EMBL/GenBank/DDBJ whole genome shotgun (WGS) entry which is preliminary data.</text>
</comment>
<evidence type="ECO:0000256" key="1">
    <source>
        <dbReference type="SAM" id="MobiDB-lite"/>
    </source>
</evidence>
<gene>
    <name evidence="2" type="ORF">NE237_006105</name>
</gene>
<organism evidence="2 3">
    <name type="scientific">Protea cynaroides</name>
    <dbReference type="NCBI Taxonomy" id="273540"/>
    <lineage>
        <taxon>Eukaryota</taxon>
        <taxon>Viridiplantae</taxon>
        <taxon>Streptophyta</taxon>
        <taxon>Embryophyta</taxon>
        <taxon>Tracheophyta</taxon>
        <taxon>Spermatophyta</taxon>
        <taxon>Magnoliopsida</taxon>
        <taxon>Proteales</taxon>
        <taxon>Proteaceae</taxon>
        <taxon>Protea</taxon>
    </lineage>
</organism>
<name>A0A9Q0KMG8_9MAGN</name>
<sequence>MSSPDGWTPLGNPSSFNSSSENHSQTSFPCTISAPALSLSLLAMEFAGGVHSEEVGDDDGVWVDGGETTSRRSKQKISTSEQIKKKSVFAYSADKDSVVQVKKRFCGVVQCFLFCGASFSQCSLINVGECNCFYWSFCWFIFSLRYPTVDYLDVHGTK</sequence>
<evidence type="ECO:0000313" key="3">
    <source>
        <dbReference type="Proteomes" id="UP001141806"/>
    </source>
</evidence>
<dbReference type="EMBL" id="JAMYWD010000004">
    <property type="protein sequence ID" value="KAJ4972931.1"/>
    <property type="molecule type" value="Genomic_DNA"/>
</dbReference>